<dbReference type="SUPFAM" id="SSF109854">
    <property type="entry name" value="DinB/YfiT-like putative metalloenzymes"/>
    <property type="match status" value="1"/>
</dbReference>
<dbReference type="Pfam" id="PF12867">
    <property type="entry name" value="DinB_2"/>
    <property type="match status" value="1"/>
</dbReference>
<evidence type="ECO:0000313" key="3">
    <source>
        <dbReference type="Proteomes" id="UP000464178"/>
    </source>
</evidence>
<gene>
    <name evidence="2" type="ORF">SOIL9_63880</name>
</gene>
<dbReference type="Gene3D" id="1.20.120.450">
    <property type="entry name" value="dinb family like domain"/>
    <property type="match status" value="1"/>
</dbReference>
<accession>A0A6P2CSI1</accession>
<proteinExistence type="predicted"/>
<protein>
    <recommendedName>
        <fullName evidence="1">DinB-like domain-containing protein</fullName>
    </recommendedName>
</protein>
<reference evidence="2 3" key="1">
    <citation type="submission" date="2019-05" db="EMBL/GenBank/DDBJ databases">
        <authorList>
            <consortium name="Science for Life Laboratories"/>
        </authorList>
    </citation>
    <scope>NUCLEOTIDE SEQUENCE [LARGE SCALE GENOMIC DNA]</scope>
    <source>
        <strain evidence="2">Soil9</strain>
    </source>
</reference>
<sequence>MASPQELADQYLAGAEQVRAAVAGMTREQLAARPVANKWSTLEVVCHISDFESVLADRMKRIIALASEVPLLMSADETLFAQELGYNQRDAEEELALIEATRRQMARIIRGLTPEQLQRTGNHNKRGLQTLERVIQLAINHIPHHLTFIGEKRKALEA</sequence>
<dbReference type="AlphaFoldDB" id="A0A6P2CSI1"/>
<dbReference type="KEGG" id="gms:SOIL9_63880"/>
<dbReference type="Proteomes" id="UP000464178">
    <property type="component" value="Chromosome"/>
</dbReference>
<evidence type="ECO:0000313" key="2">
    <source>
        <dbReference type="EMBL" id="VTR91326.1"/>
    </source>
</evidence>
<name>A0A6P2CSI1_9BACT</name>
<dbReference type="InterPro" id="IPR034660">
    <property type="entry name" value="DinB/YfiT-like"/>
</dbReference>
<dbReference type="RefSeq" id="WP_082842577.1">
    <property type="nucleotide sequence ID" value="NZ_LR593886.1"/>
</dbReference>
<keyword evidence="3" id="KW-1185">Reference proteome</keyword>
<organism evidence="2 3">
    <name type="scientific">Gemmata massiliana</name>
    <dbReference type="NCBI Taxonomy" id="1210884"/>
    <lineage>
        <taxon>Bacteria</taxon>
        <taxon>Pseudomonadati</taxon>
        <taxon>Planctomycetota</taxon>
        <taxon>Planctomycetia</taxon>
        <taxon>Gemmatales</taxon>
        <taxon>Gemmataceae</taxon>
        <taxon>Gemmata</taxon>
    </lineage>
</organism>
<evidence type="ECO:0000259" key="1">
    <source>
        <dbReference type="Pfam" id="PF12867"/>
    </source>
</evidence>
<dbReference type="InterPro" id="IPR024775">
    <property type="entry name" value="DinB-like"/>
</dbReference>
<feature type="domain" description="DinB-like" evidence="1">
    <location>
        <begin position="14"/>
        <end position="148"/>
    </location>
</feature>
<dbReference type="EMBL" id="LR593886">
    <property type="protein sequence ID" value="VTR91326.1"/>
    <property type="molecule type" value="Genomic_DNA"/>
</dbReference>